<dbReference type="InterPro" id="IPR000873">
    <property type="entry name" value="AMP-dep_synth/lig_dom"/>
</dbReference>
<dbReference type="Pfam" id="PF00501">
    <property type="entry name" value="AMP-binding"/>
    <property type="match status" value="1"/>
</dbReference>
<name>A0A845DS18_9BACI</name>
<dbReference type="InterPro" id="IPR042099">
    <property type="entry name" value="ANL_N_sf"/>
</dbReference>
<dbReference type="Pfam" id="PF13193">
    <property type="entry name" value="AMP-binding_C"/>
    <property type="match status" value="1"/>
</dbReference>
<dbReference type="AlphaFoldDB" id="A0A845DS18"/>
<accession>A0A845DS18</accession>
<reference evidence="3 4" key="1">
    <citation type="submission" date="2019-11" db="EMBL/GenBank/DDBJ databases">
        <title>Genome sequences of 17 halophilic strains isolated from different environments.</title>
        <authorList>
            <person name="Furrow R.E."/>
        </authorList>
    </citation>
    <scope>NUCLEOTIDE SEQUENCE [LARGE SCALE GENOMIC DNA]</scope>
    <source>
        <strain evidence="3 4">22511_23_Filter</strain>
    </source>
</reference>
<dbReference type="PROSITE" id="PS00455">
    <property type="entry name" value="AMP_BINDING"/>
    <property type="match status" value="1"/>
</dbReference>
<dbReference type="Gene3D" id="3.30.300.30">
    <property type="match status" value="1"/>
</dbReference>
<organism evidence="3 4">
    <name type="scientific">Halobacillus litoralis</name>
    <dbReference type="NCBI Taxonomy" id="45668"/>
    <lineage>
        <taxon>Bacteria</taxon>
        <taxon>Bacillati</taxon>
        <taxon>Bacillota</taxon>
        <taxon>Bacilli</taxon>
        <taxon>Bacillales</taxon>
        <taxon>Bacillaceae</taxon>
        <taxon>Halobacillus</taxon>
    </lineage>
</organism>
<dbReference type="InterPro" id="IPR020845">
    <property type="entry name" value="AMP-binding_CS"/>
</dbReference>
<dbReference type="SUPFAM" id="SSF56801">
    <property type="entry name" value="Acetyl-CoA synthetase-like"/>
    <property type="match status" value="1"/>
</dbReference>
<sequence>MKSEMKLHQVENMYPLGKHPLLVYVQHHAEKRPHEAAYFYYGSTLTWAELLNDIEKMAGFLTQKGFEKGDRVGLYMQNSPQYIIAHYAIQSIGGIVCPLNPMYKASELTYLMKEVGMKGLFTGGELLSEVRKTDSDLHAVLVVSYEDYIPEHTEWEVPGDLRVPDLTLNEKETHWSDAVKEAEPQKASGIVDMDDTALLAFTSGTTGRPKAAMLTYENALYKTAAAVEANGVEEEETWLAVMPLCHIAGMVMGVNIPAFTGSPCVLFARFDPRQVVTALTAYDVSVWYSIAPMNEAVLSVVDGEKADALRLNLCTSFGMPVTEALAERWRSFAPDSSLYEAAYGLSETHTVDTYMPGDGVKFGSVGLPVPGSSLAVRDPLTKEDQPAGEAGEIAVKSPGVFKGYWGRPEATAEVLADGWMHTGDIGYFDEDGYLYFQGRLKEMIKSSGFSIFPEDVEALMKEHPAISQAAVIGVPDESKGEVVKAFIVLKEESELEKEELIQWAKAHMARYKVPAFVEFRPSLPQTGAGKILRRVLKEESRN</sequence>
<dbReference type="Proteomes" id="UP000460949">
    <property type="component" value="Unassembled WGS sequence"/>
</dbReference>
<dbReference type="PANTHER" id="PTHR43767">
    <property type="entry name" value="LONG-CHAIN-FATTY-ACID--COA LIGASE"/>
    <property type="match status" value="1"/>
</dbReference>
<evidence type="ECO:0000313" key="4">
    <source>
        <dbReference type="Proteomes" id="UP000460949"/>
    </source>
</evidence>
<feature type="domain" description="AMP-binding enzyme C-terminal" evidence="2">
    <location>
        <begin position="456"/>
        <end position="530"/>
    </location>
</feature>
<dbReference type="RefSeq" id="WP_160836273.1">
    <property type="nucleotide sequence ID" value="NZ_WMET01000001.1"/>
</dbReference>
<dbReference type="InterPro" id="IPR025110">
    <property type="entry name" value="AMP-bd_C"/>
</dbReference>
<proteinExistence type="predicted"/>
<gene>
    <name evidence="3" type="ORF">GLW04_08620</name>
</gene>
<dbReference type="InterPro" id="IPR045851">
    <property type="entry name" value="AMP-bd_C_sf"/>
</dbReference>
<dbReference type="GO" id="GO:0016878">
    <property type="term" value="F:acid-thiol ligase activity"/>
    <property type="evidence" value="ECO:0007669"/>
    <property type="project" value="UniProtKB-ARBA"/>
</dbReference>
<dbReference type="Gene3D" id="3.40.50.12780">
    <property type="entry name" value="N-terminal domain of ligase-like"/>
    <property type="match status" value="1"/>
</dbReference>
<evidence type="ECO:0000259" key="2">
    <source>
        <dbReference type="Pfam" id="PF13193"/>
    </source>
</evidence>
<dbReference type="InterPro" id="IPR050237">
    <property type="entry name" value="ATP-dep_AMP-bd_enzyme"/>
</dbReference>
<comment type="caution">
    <text evidence="3">The sequence shown here is derived from an EMBL/GenBank/DDBJ whole genome shotgun (WGS) entry which is preliminary data.</text>
</comment>
<dbReference type="EMBL" id="WMET01000001">
    <property type="protein sequence ID" value="MYL19948.1"/>
    <property type="molecule type" value="Genomic_DNA"/>
</dbReference>
<feature type="domain" description="AMP-dependent synthetase/ligase" evidence="1">
    <location>
        <begin position="26"/>
        <end position="405"/>
    </location>
</feature>
<dbReference type="PANTHER" id="PTHR43767:SF1">
    <property type="entry name" value="NONRIBOSOMAL PEPTIDE SYNTHASE PES1 (EUROFUNG)-RELATED"/>
    <property type="match status" value="1"/>
</dbReference>
<evidence type="ECO:0000313" key="3">
    <source>
        <dbReference type="EMBL" id="MYL19948.1"/>
    </source>
</evidence>
<evidence type="ECO:0000259" key="1">
    <source>
        <dbReference type="Pfam" id="PF00501"/>
    </source>
</evidence>
<protein>
    <submittedName>
        <fullName evidence="3">AMP-binding protein</fullName>
    </submittedName>
</protein>